<keyword evidence="6" id="KW-0012">Acyltransferase</keyword>
<keyword evidence="2" id="KW-0808">Transferase</keyword>
<feature type="transmembrane region" description="Helical" evidence="8">
    <location>
        <begin position="1461"/>
        <end position="1482"/>
    </location>
</feature>
<dbReference type="EMBL" id="CAMXCT030006703">
    <property type="protein sequence ID" value="CAL4805931.1"/>
    <property type="molecule type" value="Genomic_DNA"/>
</dbReference>
<evidence type="ECO:0000256" key="3">
    <source>
        <dbReference type="ARBA" id="ARBA00022692"/>
    </source>
</evidence>
<dbReference type="PANTHER" id="PTHR12246">
    <property type="entry name" value="PALMITOYLTRANSFERASE ZDHHC16"/>
    <property type="match status" value="1"/>
</dbReference>
<keyword evidence="13" id="KW-1185">Reference proteome</keyword>
<dbReference type="PROSITE" id="PS50216">
    <property type="entry name" value="DHHC"/>
    <property type="match status" value="1"/>
</dbReference>
<dbReference type="Pfam" id="PF01529">
    <property type="entry name" value="DHHC"/>
    <property type="match status" value="1"/>
</dbReference>
<dbReference type="OrthoDB" id="10520261at2759"/>
<organism evidence="10">
    <name type="scientific">Cladocopium goreaui</name>
    <dbReference type="NCBI Taxonomy" id="2562237"/>
    <lineage>
        <taxon>Eukaryota</taxon>
        <taxon>Sar</taxon>
        <taxon>Alveolata</taxon>
        <taxon>Dinophyceae</taxon>
        <taxon>Suessiales</taxon>
        <taxon>Symbiodiniaceae</taxon>
        <taxon>Cladocopium</taxon>
    </lineage>
</organism>
<dbReference type="GO" id="GO:0016409">
    <property type="term" value="F:palmitoyltransferase activity"/>
    <property type="evidence" value="ECO:0007669"/>
    <property type="project" value="InterPro"/>
</dbReference>
<evidence type="ECO:0000259" key="9">
    <source>
        <dbReference type="Pfam" id="PF01529"/>
    </source>
</evidence>
<evidence type="ECO:0000313" key="10">
    <source>
        <dbReference type="EMBL" id="CAI4018619.1"/>
    </source>
</evidence>
<evidence type="ECO:0000256" key="8">
    <source>
        <dbReference type="SAM" id="Phobius"/>
    </source>
</evidence>
<dbReference type="EMBL" id="CAMXCT010006703">
    <property type="protein sequence ID" value="CAI4018619.1"/>
    <property type="molecule type" value="Genomic_DNA"/>
</dbReference>
<reference evidence="10" key="1">
    <citation type="submission" date="2022-10" db="EMBL/GenBank/DDBJ databases">
        <authorList>
            <person name="Chen Y."/>
            <person name="Dougan E. K."/>
            <person name="Chan C."/>
            <person name="Rhodes N."/>
            <person name="Thang M."/>
        </authorList>
    </citation>
    <scope>NUCLEOTIDE SEQUENCE</scope>
</reference>
<evidence type="ECO:0000256" key="7">
    <source>
        <dbReference type="SAM" id="MobiDB-lite"/>
    </source>
</evidence>
<dbReference type="GO" id="GO:0016020">
    <property type="term" value="C:membrane"/>
    <property type="evidence" value="ECO:0007669"/>
    <property type="project" value="UniProtKB-SubCell"/>
</dbReference>
<comment type="subcellular location">
    <subcellularLocation>
        <location evidence="1">Membrane</location>
        <topology evidence="1">Multi-pass membrane protein</topology>
    </subcellularLocation>
</comment>
<feature type="region of interest" description="Disordered" evidence="7">
    <location>
        <begin position="1117"/>
        <end position="1137"/>
    </location>
</feature>
<evidence type="ECO:0000256" key="6">
    <source>
        <dbReference type="ARBA" id="ARBA00023315"/>
    </source>
</evidence>
<evidence type="ECO:0000256" key="2">
    <source>
        <dbReference type="ARBA" id="ARBA00022679"/>
    </source>
</evidence>
<gene>
    <name evidence="10" type="ORF">C1SCF055_LOCUS43171</name>
</gene>
<keyword evidence="5 8" id="KW-0472">Membrane</keyword>
<comment type="caution">
    <text evidence="10">The sequence shown here is derived from an EMBL/GenBank/DDBJ whole genome shotgun (WGS) entry which is preliminary data.</text>
</comment>
<keyword evidence="4 8" id="KW-1133">Transmembrane helix</keyword>
<dbReference type="InterPro" id="IPR039859">
    <property type="entry name" value="PFA4/ZDH16/20/ERF2-like"/>
</dbReference>
<feature type="compositionally biased region" description="Basic and acidic residues" evidence="7">
    <location>
        <begin position="1119"/>
        <end position="1131"/>
    </location>
</feature>
<reference evidence="11" key="2">
    <citation type="submission" date="2024-04" db="EMBL/GenBank/DDBJ databases">
        <authorList>
            <person name="Chen Y."/>
            <person name="Shah S."/>
            <person name="Dougan E. K."/>
            <person name="Thang M."/>
            <person name="Chan C."/>
        </authorList>
    </citation>
    <scope>NUCLEOTIDE SEQUENCE [LARGE SCALE GENOMIC DNA]</scope>
</reference>
<evidence type="ECO:0000313" key="11">
    <source>
        <dbReference type="EMBL" id="CAL1171994.1"/>
    </source>
</evidence>
<protein>
    <submittedName>
        <fullName evidence="12">Palmitoyltransferase ZDHHC21 (Zinc finger DHH C domain-containing protein 21)</fullName>
    </submittedName>
</protein>
<dbReference type="Proteomes" id="UP001152797">
    <property type="component" value="Unassembled WGS sequence"/>
</dbReference>
<feature type="region of interest" description="Disordered" evidence="7">
    <location>
        <begin position="242"/>
        <end position="284"/>
    </location>
</feature>
<sequence length="1572" mass="174433">MYPGRSLVPVAIGISTLSWRTEIWELAARFLIALVRHEHVGPAVASTCLKDRSALTYQACMDAGSFIVVARDGEWDEALLVCHNEGSEWLCYSTDPSGTRFIWVLIRMTLGNFRIVEGRDGYRVAPPGIVPGNVNWMCDPGNLAAKWSPSPGLLVNLCSEGRIIMDIVKAEVQPPTRHIAGSSGDFVELIRAAQAPAPAQAQQPAVQAGQAVGAAGIGPPAVRDSMELQKLAEVVNSLRSEIEEGKSKKKKGKKRRNKGRKRSSSSNSSSSSSRSSSSSSFVKWKMNGKSRKVSAVSMGKVDTKKFKKRSDLLIFAAKHPGALTANFINALRQKLMKGGIVRTSQLRDIEMTEFVTTGAAGLKEVRDRREALTILQSMDYINQGEVEKAMDVLADWSGLIGPWSWRGREILKTIPPKAPFQACVDILSEYVAVTRGSLNHSLRGGLGNRTSLEAGVSPSAVFPLPLMSPCKLPRRGRSRERAKARNSFLNYVNLIISALNHMYSGCSRVSRVEPTLAQARVHQCIFTTVSSFLRSGVRTSGEEEIKDYLLESMHYNGAGGRAQPLGLRAGVPDHAAVVDLKGVLDRYDKGLAEQVEHPSSLLYPKRLRPKHIPKPFCKLHETYPAYVKRNVKAGLQTLLPRKSIYKIKGRPLYSGAFAVPKNSDEDRAISALCPLNALVNPAKLWKPRFAIMPMMRALQIAPGKRLRIYKKDARHFFHFLRVGRRWRKYMAHPPLKATAEYPEMFPAHAGVPMGFTAAASWAQAYNEAKAVSVSLPSHSRLVDSQPPPSVFPIWGSILDDIWAIEECDSTDDPPGVAHRWMQDMAHAWKEDGVVEHEKKAVTGVYKEEVQGVLVEGSRGWLGVSREKRAQLFQAGMYLLAQRRPLVGEVDRWLGKLSFALSFRPCARSILQDIYVWLGRHRGICKRAELWPSVRAEIVMSLLFIPFMQSDLRSSWCRRVEASDAAPGGHGRAWTQMSEPMVAEAARLCSHKGVYTNLESEFGIILNDKGECPMQQVSLPLHQYKWSTAARQGGYKHITIEEAIALNWSLHDRLKRPSELGQRVLHLVDSAAAAGAYKKGRSASRKLNGCCRQACAIICASGIDPYFVWVPTDVNPADEPSSRHGVRADQHRTVQPKPHQVVKCGDTKLLAAETNPFHTPCDPGFPKGGKDWRADEDEWLRALVISGLAQTSNTCYQTQLPEIFIHLCSGPRRVGDVCDWIIRQANLDSRAVLALRVDPLISRSLDLVDGMFVCKIEGLICSGRCLGVLASPPCSTWSRARHVPLTGTSTFGPRPLRSRADPWASTLLQAQGMKTIRFDQCRFGANARKPTQMLISQSDLVGRLGGVMNNGGLPLRLQHFLLSILQNKSLRLYQNALGHFKDELDARSVSWAALSEDDKDIFLADDFIDLKEAGAKRQGCQVLCAALHKIFPRHRYAIARRVLEVWKAEEPVRQAPACPSEIAFAMVGAALALHLGAIAYNLLWFLSFMAFLRGCLSDPGRVPLDWWNQLSVAAPRSLHGDWLVLPCRHCGPRPARSHHCRSCDRCILRMDHHCPWMDNCVGLQNHKFFLTFG</sequence>
<evidence type="ECO:0000313" key="13">
    <source>
        <dbReference type="Proteomes" id="UP001152797"/>
    </source>
</evidence>
<evidence type="ECO:0000256" key="5">
    <source>
        <dbReference type="ARBA" id="ARBA00023136"/>
    </source>
</evidence>
<feature type="compositionally biased region" description="Basic residues" evidence="7">
    <location>
        <begin position="247"/>
        <end position="263"/>
    </location>
</feature>
<name>A0A9P1GPA6_9DINO</name>
<keyword evidence="3 8" id="KW-0812">Transmembrane</keyword>
<feature type="compositionally biased region" description="Low complexity" evidence="7">
    <location>
        <begin position="264"/>
        <end position="280"/>
    </location>
</feature>
<dbReference type="InterPro" id="IPR001594">
    <property type="entry name" value="Palmitoyltrfase_DHHC"/>
</dbReference>
<evidence type="ECO:0000313" key="12">
    <source>
        <dbReference type="EMBL" id="CAL4805931.1"/>
    </source>
</evidence>
<proteinExistence type="predicted"/>
<accession>A0A9P1GPA6</accession>
<dbReference type="EMBL" id="CAMXCT020006703">
    <property type="protein sequence ID" value="CAL1171994.1"/>
    <property type="molecule type" value="Genomic_DNA"/>
</dbReference>
<evidence type="ECO:0000256" key="1">
    <source>
        <dbReference type="ARBA" id="ARBA00004141"/>
    </source>
</evidence>
<evidence type="ECO:0000256" key="4">
    <source>
        <dbReference type="ARBA" id="ARBA00022989"/>
    </source>
</evidence>
<feature type="domain" description="Palmitoyltransferase DHHC" evidence="9">
    <location>
        <begin position="1526"/>
        <end position="1571"/>
    </location>
</feature>